<comment type="caution">
    <text evidence="2">The sequence shown here is derived from an EMBL/GenBank/DDBJ whole genome shotgun (WGS) entry which is preliminary data.</text>
</comment>
<accession>A0AAV0AH19</accession>
<proteinExistence type="predicted"/>
<evidence type="ECO:0000313" key="3">
    <source>
        <dbReference type="Proteomes" id="UP001153365"/>
    </source>
</evidence>
<organism evidence="2 3">
    <name type="scientific">Phakopsora pachyrhizi</name>
    <name type="common">Asian soybean rust disease fungus</name>
    <dbReference type="NCBI Taxonomy" id="170000"/>
    <lineage>
        <taxon>Eukaryota</taxon>
        <taxon>Fungi</taxon>
        <taxon>Dikarya</taxon>
        <taxon>Basidiomycota</taxon>
        <taxon>Pucciniomycotina</taxon>
        <taxon>Pucciniomycetes</taxon>
        <taxon>Pucciniales</taxon>
        <taxon>Phakopsoraceae</taxon>
        <taxon>Phakopsora</taxon>
    </lineage>
</organism>
<feature type="compositionally biased region" description="Polar residues" evidence="1">
    <location>
        <begin position="195"/>
        <end position="207"/>
    </location>
</feature>
<reference evidence="2" key="1">
    <citation type="submission" date="2022-06" db="EMBL/GenBank/DDBJ databases">
        <authorList>
            <consortium name="SYNGENTA / RWTH Aachen University"/>
        </authorList>
    </citation>
    <scope>NUCLEOTIDE SEQUENCE</scope>
</reference>
<name>A0AAV0AH19_PHAPC</name>
<evidence type="ECO:0000313" key="2">
    <source>
        <dbReference type="EMBL" id="CAH7665990.1"/>
    </source>
</evidence>
<dbReference type="EMBL" id="CALTRL010000015">
    <property type="protein sequence ID" value="CAH7665990.1"/>
    <property type="molecule type" value="Genomic_DNA"/>
</dbReference>
<dbReference type="AlphaFoldDB" id="A0AAV0AH19"/>
<protein>
    <submittedName>
        <fullName evidence="2">Expressed protein</fullName>
    </submittedName>
</protein>
<sequence length="239" mass="26541">MDYGRTSIVYSSLTSFTARVCAVSIFCSFQHKVSDKLRLEQKCIANLKEPGPYDKAKEGGGDQSVCEAPLKNSSGEQWIKFAESIENNFFLNNDEEKIKADRYLTKLDEEYGSPDRIDNNQTGFSVSTCFTDNPTGNLSSENVRSTDFIIDSSSLPSLLATALLHPSFHPQNVLINPASFSTCNQSVNFYQVSQTGRTPGPNINTMTDLEENWERSQKPGKQPSAQSFKSMKKAENYGA</sequence>
<feature type="region of interest" description="Disordered" evidence="1">
    <location>
        <begin position="195"/>
        <end position="239"/>
    </location>
</feature>
<dbReference type="Proteomes" id="UP001153365">
    <property type="component" value="Unassembled WGS sequence"/>
</dbReference>
<evidence type="ECO:0000256" key="1">
    <source>
        <dbReference type="SAM" id="MobiDB-lite"/>
    </source>
</evidence>
<gene>
    <name evidence="2" type="ORF">PPACK8108_LOCUS289</name>
</gene>
<keyword evidence="3" id="KW-1185">Reference proteome</keyword>